<feature type="transmembrane region" description="Helical" evidence="2">
    <location>
        <begin position="116"/>
        <end position="142"/>
    </location>
</feature>
<dbReference type="PANTHER" id="PTHR33825">
    <property type="entry name" value="CHITINASE-LIKE PROTEIN"/>
    <property type="match status" value="1"/>
</dbReference>
<dbReference type="Proteomes" id="UP000734854">
    <property type="component" value="Unassembled WGS sequence"/>
</dbReference>
<organism evidence="3 4">
    <name type="scientific">Zingiber officinale</name>
    <name type="common">Ginger</name>
    <name type="synonym">Amomum zingiber</name>
    <dbReference type="NCBI Taxonomy" id="94328"/>
    <lineage>
        <taxon>Eukaryota</taxon>
        <taxon>Viridiplantae</taxon>
        <taxon>Streptophyta</taxon>
        <taxon>Embryophyta</taxon>
        <taxon>Tracheophyta</taxon>
        <taxon>Spermatophyta</taxon>
        <taxon>Magnoliopsida</taxon>
        <taxon>Liliopsida</taxon>
        <taxon>Zingiberales</taxon>
        <taxon>Zingiberaceae</taxon>
        <taxon>Zingiber</taxon>
    </lineage>
</organism>
<dbReference type="EMBL" id="JACMSC010000015">
    <property type="protein sequence ID" value="KAG6488244.1"/>
    <property type="molecule type" value="Genomic_DNA"/>
</dbReference>
<keyword evidence="4" id="KW-1185">Reference proteome</keyword>
<evidence type="ECO:0000313" key="3">
    <source>
        <dbReference type="EMBL" id="KAG6488244.1"/>
    </source>
</evidence>
<keyword evidence="2" id="KW-0812">Transmembrane</keyword>
<proteinExistence type="predicted"/>
<accession>A0A8J5FHC2</accession>
<evidence type="ECO:0000256" key="1">
    <source>
        <dbReference type="SAM" id="MobiDB-lite"/>
    </source>
</evidence>
<name>A0A8J5FHC2_ZINOF</name>
<keyword evidence="2" id="KW-0472">Membrane</keyword>
<sequence>MPLRQSPLISPAALAQNPRSPNLLPLILLSRGHAPRRLSLSARLPRLLTSRCSLKRTDAVDAEAEPFVTELNVAGGGADNRQKEGSEPAGLSVGIGVPAILGKLGSHRMSLGDQAFFLLAFIACTTSVAFASFVIAAIPTLIAMKRVAISLTRLADTAQEELPSTMAAIRLSGMEISDLTLELSDLSQEIADGINKSSQAVQAAEAGIRQIGSIAKQQTVSLIQERANLPDISLKPMVAGAAKKTSHVVGQAKKTLMSIISGGENNSEGENEDLSDKVEM</sequence>
<evidence type="ECO:0000256" key="2">
    <source>
        <dbReference type="SAM" id="Phobius"/>
    </source>
</evidence>
<dbReference type="AlphaFoldDB" id="A0A8J5FHC2"/>
<dbReference type="PANTHER" id="PTHR33825:SF14">
    <property type="entry name" value="CHITINASE-LIKE PROTEIN"/>
    <property type="match status" value="1"/>
</dbReference>
<protein>
    <submittedName>
        <fullName evidence="3">Uncharacterized protein</fullName>
    </submittedName>
</protein>
<keyword evidence="2" id="KW-1133">Transmembrane helix</keyword>
<dbReference type="OrthoDB" id="1923031at2759"/>
<feature type="region of interest" description="Disordered" evidence="1">
    <location>
        <begin position="260"/>
        <end position="280"/>
    </location>
</feature>
<evidence type="ECO:0000313" key="4">
    <source>
        <dbReference type="Proteomes" id="UP000734854"/>
    </source>
</evidence>
<comment type="caution">
    <text evidence="3">The sequence shown here is derived from an EMBL/GenBank/DDBJ whole genome shotgun (WGS) entry which is preliminary data.</text>
</comment>
<reference evidence="3 4" key="1">
    <citation type="submission" date="2020-08" db="EMBL/GenBank/DDBJ databases">
        <title>Plant Genome Project.</title>
        <authorList>
            <person name="Zhang R.-G."/>
        </authorList>
    </citation>
    <scope>NUCLEOTIDE SEQUENCE [LARGE SCALE GENOMIC DNA]</scope>
    <source>
        <tissue evidence="3">Rhizome</tissue>
    </source>
</reference>
<gene>
    <name evidence="3" type="ORF">ZIOFF_057003</name>
</gene>